<dbReference type="Gene3D" id="3.40.50.150">
    <property type="entry name" value="Vaccinia Virus protein VP39"/>
    <property type="match status" value="1"/>
</dbReference>
<comment type="caution">
    <text evidence="6">The sequence shown here is derived from an EMBL/GenBank/DDBJ whole genome shotgun (WGS) entry which is preliminary data.</text>
</comment>
<feature type="compositionally biased region" description="Basic and acidic residues" evidence="4">
    <location>
        <begin position="382"/>
        <end position="393"/>
    </location>
</feature>
<gene>
    <name evidence="6" type="ORF">PG993_004034</name>
</gene>
<evidence type="ECO:0000256" key="2">
    <source>
        <dbReference type="ARBA" id="ARBA00022679"/>
    </source>
</evidence>
<evidence type="ECO:0000256" key="1">
    <source>
        <dbReference type="ARBA" id="ARBA00022603"/>
    </source>
</evidence>
<proteinExistence type="predicted"/>
<dbReference type="SUPFAM" id="SSF46785">
    <property type="entry name" value="Winged helix' DNA-binding domain"/>
    <property type="match status" value="1"/>
</dbReference>
<keyword evidence="1" id="KW-0489">Methyltransferase</keyword>
<sequence length="463" mass="51184">MADSEHPTLESLAAQITEFSGQLSKQMKENNVPPVSFAADSPASYSNLTGEMFMVRQKLLDSLNDMWWLAQGPSESIFNYCHSAIPDATVLNTLNSFGFWGAVPLTGSTTYADIAHEVKLPQAVVYRLLQHAMTLRIFVEEPGQDGNAPRVKHTSRSAALARQPGLRALVSTVMDDAGAPLMVLPEALRRFSSGKPDLTQKTDETAFALFHKGGQFGGQFETSWDYLENDGEGDKKGWRQRNFVQFMSYLKDIFLLEDKVLAAYDWASAGKASVVDIGGSAGHDSFVLAQKFPDLTITVQDLPQVQSSFEANRPAAVADRVSFSAHSFFEPQPVQADIYLIKLILHDWPDAECLKILRGLIPALRPGAKVIILEYLGNVKEEGEGGESKKGDSDSQQEEAIPRSMKQYGTATDVRVMALFNAKERPVSKWKSLVEEVDPRFQIEKVEAKPEAFFTLIEAVWTG</sequence>
<name>A0ABR1TBM8_9PEZI</name>
<organism evidence="6 7">
    <name type="scientific">Apiospora rasikravindrae</name>
    <dbReference type="NCBI Taxonomy" id="990691"/>
    <lineage>
        <taxon>Eukaryota</taxon>
        <taxon>Fungi</taxon>
        <taxon>Dikarya</taxon>
        <taxon>Ascomycota</taxon>
        <taxon>Pezizomycotina</taxon>
        <taxon>Sordariomycetes</taxon>
        <taxon>Xylariomycetidae</taxon>
        <taxon>Amphisphaeriales</taxon>
        <taxon>Apiosporaceae</taxon>
        <taxon>Apiospora</taxon>
    </lineage>
</organism>
<dbReference type="SUPFAM" id="SSF53335">
    <property type="entry name" value="S-adenosyl-L-methionine-dependent methyltransferases"/>
    <property type="match status" value="1"/>
</dbReference>
<evidence type="ECO:0000256" key="4">
    <source>
        <dbReference type="SAM" id="MobiDB-lite"/>
    </source>
</evidence>
<evidence type="ECO:0000259" key="5">
    <source>
        <dbReference type="Pfam" id="PF00891"/>
    </source>
</evidence>
<dbReference type="InterPro" id="IPR036390">
    <property type="entry name" value="WH_DNA-bd_sf"/>
</dbReference>
<feature type="domain" description="O-methyltransferase C-terminal" evidence="5">
    <location>
        <begin position="244"/>
        <end position="384"/>
    </location>
</feature>
<dbReference type="EMBL" id="JAQQWK010000003">
    <property type="protein sequence ID" value="KAK8044010.1"/>
    <property type="molecule type" value="Genomic_DNA"/>
</dbReference>
<dbReference type="PANTHER" id="PTHR43712">
    <property type="entry name" value="PUTATIVE (AFU_ORTHOLOGUE AFUA_4G14580)-RELATED"/>
    <property type="match status" value="1"/>
</dbReference>
<evidence type="ECO:0000256" key="3">
    <source>
        <dbReference type="ARBA" id="ARBA00022691"/>
    </source>
</evidence>
<dbReference type="PANTHER" id="PTHR43712:SF12">
    <property type="entry name" value="STERIGMATOCYSTIN 8-O-METHYLTRANSFERASE"/>
    <property type="match status" value="1"/>
</dbReference>
<dbReference type="InterPro" id="IPR001077">
    <property type="entry name" value="COMT_C"/>
</dbReference>
<keyword evidence="3" id="KW-0949">S-adenosyl-L-methionine</keyword>
<dbReference type="InterPro" id="IPR016461">
    <property type="entry name" value="COMT-like"/>
</dbReference>
<keyword evidence="7" id="KW-1185">Reference proteome</keyword>
<evidence type="ECO:0000313" key="6">
    <source>
        <dbReference type="EMBL" id="KAK8044010.1"/>
    </source>
</evidence>
<dbReference type="Proteomes" id="UP001444661">
    <property type="component" value="Unassembled WGS sequence"/>
</dbReference>
<dbReference type="Pfam" id="PF00891">
    <property type="entry name" value="Methyltransf_2"/>
    <property type="match status" value="1"/>
</dbReference>
<dbReference type="InterPro" id="IPR029063">
    <property type="entry name" value="SAM-dependent_MTases_sf"/>
</dbReference>
<accession>A0ABR1TBM8</accession>
<keyword evidence="2" id="KW-0808">Transferase</keyword>
<protein>
    <submittedName>
        <fullName evidence="6">O-methyltransferase family protein</fullName>
    </submittedName>
</protein>
<feature type="region of interest" description="Disordered" evidence="4">
    <location>
        <begin position="382"/>
        <end position="404"/>
    </location>
</feature>
<evidence type="ECO:0000313" key="7">
    <source>
        <dbReference type="Proteomes" id="UP001444661"/>
    </source>
</evidence>
<reference evidence="6 7" key="1">
    <citation type="submission" date="2023-01" db="EMBL/GenBank/DDBJ databases">
        <title>Analysis of 21 Apiospora genomes using comparative genomics revels a genus with tremendous synthesis potential of carbohydrate active enzymes and secondary metabolites.</title>
        <authorList>
            <person name="Sorensen T."/>
        </authorList>
    </citation>
    <scope>NUCLEOTIDE SEQUENCE [LARGE SCALE GENOMIC DNA]</scope>
    <source>
        <strain evidence="6 7">CBS 33761</strain>
    </source>
</reference>
<dbReference type="PROSITE" id="PS51683">
    <property type="entry name" value="SAM_OMT_II"/>
    <property type="match status" value="1"/>
</dbReference>